<sequence>MSEELQKAGLYIDDIYYLRVLDPKIATETNDLKEECNEYAEKLQNFKRIAADFLQTAENYSKDVEQEKLRAINTQNLLKTVSKQREAEQQHYQAQILERAMELDRLKTEFQYLQRIETEQQEIINNFMQNQ</sequence>
<dbReference type="OrthoDB" id="10254896at2759"/>
<evidence type="ECO:0000313" key="5">
    <source>
        <dbReference type="Proteomes" id="UP000594454"/>
    </source>
</evidence>
<dbReference type="InParanoid" id="A0A7R8V596"/>
<dbReference type="GO" id="GO:0097730">
    <property type="term" value="C:non-motile cilium"/>
    <property type="evidence" value="ECO:0007669"/>
    <property type="project" value="TreeGrafter"/>
</dbReference>
<evidence type="ECO:0000256" key="3">
    <source>
        <dbReference type="ARBA" id="ARBA00023273"/>
    </source>
</evidence>
<dbReference type="Proteomes" id="UP000594454">
    <property type="component" value="Chromosome 6"/>
</dbReference>
<evidence type="ECO:0008006" key="6">
    <source>
        <dbReference type="Google" id="ProtNLM"/>
    </source>
</evidence>
<dbReference type="EMBL" id="LR899014">
    <property type="protein sequence ID" value="CAD7092347.1"/>
    <property type="molecule type" value="Genomic_DNA"/>
</dbReference>
<evidence type="ECO:0000313" key="4">
    <source>
        <dbReference type="EMBL" id="CAD7092347.1"/>
    </source>
</evidence>
<evidence type="ECO:0000256" key="1">
    <source>
        <dbReference type="ARBA" id="ARBA00004138"/>
    </source>
</evidence>
<keyword evidence="5" id="KW-1185">Reference proteome</keyword>
<protein>
    <recommendedName>
        <fullName evidence="6">Intraflagellar transport protein 20 homolog</fullName>
    </recommendedName>
</protein>
<dbReference type="PANTHER" id="PTHR31978:SF1">
    <property type="entry name" value="INTRAFLAGELLAR TRANSPORT PROTEIN 20 HOMOLOG"/>
    <property type="match status" value="1"/>
</dbReference>
<dbReference type="Pfam" id="PF14931">
    <property type="entry name" value="IFT20"/>
    <property type="match status" value="1"/>
</dbReference>
<dbReference type="AlphaFoldDB" id="A0A7R8V596"/>
<gene>
    <name evidence="4" type="ORF">HERILL_LOCUS14711</name>
</gene>
<dbReference type="GO" id="GO:0036064">
    <property type="term" value="C:ciliary basal body"/>
    <property type="evidence" value="ECO:0007669"/>
    <property type="project" value="TreeGrafter"/>
</dbReference>
<dbReference type="GO" id="GO:0061512">
    <property type="term" value="P:protein localization to cilium"/>
    <property type="evidence" value="ECO:0007669"/>
    <property type="project" value="TreeGrafter"/>
</dbReference>
<organism evidence="4 5">
    <name type="scientific">Hermetia illucens</name>
    <name type="common">Black soldier fly</name>
    <dbReference type="NCBI Taxonomy" id="343691"/>
    <lineage>
        <taxon>Eukaryota</taxon>
        <taxon>Metazoa</taxon>
        <taxon>Ecdysozoa</taxon>
        <taxon>Arthropoda</taxon>
        <taxon>Hexapoda</taxon>
        <taxon>Insecta</taxon>
        <taxon>Pterygota</taxon>
        <taxon>Neoptera</taxon>
        <taxon>Endopterygota</taxon>
        <taxon>Diptera</taxon>
        <taxon>Brachycera</taxon>
        <taxon>Stratiomyomorpha</taxon>
        <taxon>Stratiomyidae</taxon>
        <taxon>Hermetiinae</taxon>
        <taxon>Hermetia</taxon>
    </lineage>
</organism>
<reference evidence="4 5" key="1">
    <citation type="submission" date="2020-11" db="EMBL/GenBank/DDBJ databases">
        <authorList>
            <person name="Wallbank WR R."/>
            <person name="Pardo Diaz C."/>
            <person name="Kozak K."/>
            <person name="Martin S."/>
            <person name="Jiggins C."/>
            <person name="Moest M."/>
            <person name="Warren A I."/>
            <person name="Generalovic N T."/>
            <person name="Byers J.R.P. K."/>
            <person name="Montejo-Kovacevich G."/>
            <person name="Yen C E."/>
        </authorList>
    </citation>
    <scope>NUCLEOTIDE SEQUENCE [LARGE SCALE GENOMIC DNA]</scope>
</reference>
<name>A0A7R8V596_HERIL</name>
<comment type="subcellular location">
    <subcellularLocation>
        <location evidence="1">Cell projection</location>
        <location evidence="1">Cilium</location>
    </subcellularLocation>
</comment>
<dbReference type="GO" id="GO:0005737">
    <property type="term" value="C:cytoplasm"/>
    <property type="evidence" value="ECO:0007669"/>
    <property type="project" value="TreeGrafter"/>
</dbReference>
<dbReference type="InterPro" id="IPR028172">
    <property type="entry name" value="FT20"/>
</dbReference>
<evidence type="ECO:0000256" key="2">
    <source>
        <dbReference type="ARBA" id="ARBA00023054"/>
    </source>
</evidence>
<dbReference type="GO" id="GO:0060271">
    <property type="term" value="P:cilium assembly"/>
    <property type="evidence" value="ECO:0007669"/>
    <property type="project" value="TreeGrafter"/>
</dbReference>
<keyword evidence="2" id="KW-0175">Coiled coil</keyword>
<keyword evidence="3" id="KW-0966">Cell projection</keyword>
<dbReference type="GO" id="GO:0097546">
    <property type="term" value="C:ciliary base"/>
    <property type="evidence" value="ECO:0007669"/>
    <property type="project" value="TreeGrafter"/>
</dbReference>
<dbReference type="GO" id="GO:0005813">
    <property type="term" value="C:centrosome"/>
    <property type="evidence" value="ECO:0007669"/>
    <property type="project" value="TreeGrafter"/>
</dbReference>
<accession>A0A7R8V596</accession>
<dbReference type="GO" id="GO:0030990">
    <property type="term" value="C:intraciliary transport particle"/>
    <property type="evidence" value="ECO:0007669"/>
    <property type="project" value="TreeGrafter"/>
</dbReference>
<dbReference type="PANTHER" id="PTHR31978">
    <property type="entry name" value="INTRAFLAGELLAR TRANSPORT PROTEIN 20 HOMOLOG"/>
    <property type="match status" value="1"/>
</dbReference>
<dbReference type="FunCoup" id="A0A7R8V596">
    <property type="interactions" value="46"/>
</dbReference>
<proteinExistence type="predicted"/>